<dbReference type="Pfam" id="PF00441">
    <property type="entry name" value="Acyl-CoA_dh_1"/>
    <property type="match status" value="1"/>
</dbReference>
<proteinExistence type="inferred from homology"/>
<dbReference type="SUPFAM" id="SSF56645">
    <property type="entry name" value="Acyl-CoA dehydrogenase NM domain-like"/>
    <property type="match status" value="1"/>
</dbReference>
<evidence type="ECO:0000256" key="4">
    <source>
        <dbReference type="ARBA" id="ARBA00022827"/>
    </source>
</evidence>
<keyword evidence="9" id="KW-1185">Reference proteome</keyword>
<dbReference type="InterPro" id="IPR037069">
    <property type="entry name" value="AcylCoA_DH/ox_N_sf"/>
</dbReference>
<protein>
    <submittedName>
        <fullName evidence="8">Acyl-CoA dehydrogenase</fullName>
    </submittedName>
</protein>
<evidence type="ECO:0000259" key="6">
    <source>
        <dbReference type="Pfam" id="PF00441"/>
    </source>
</evidence>
<dbReference type="Proteomes" id="UP000326979">
    <property type="component" value="Unassembled WGS sequence"/>
</dbReference>
<evidence type="ECO:0000256" key="5">
    <source>
        <dbReference type="ARBA" id="ARBA00023002"/>
    </source>
</evidence>
<keyword evidence="3" id="KW-0285">Flavoprotein</keyword>
<dbReference type="AlphaFoldDB" id="A0A5N8WFS1"/>
<dbReference type="InterPro" id="IPR009075">
    <property type="entry name" value="AcylCo_DH/oxidase_C"/>
</dbReference>
<evidence type="ECO:0000313" key="9">
    <source>
        <dbReference type="Proteomes" id="UP000326979"/>
    </source>
</evidence>
<keyword evidence="4" id="KW-0274">FAD</keyword>
<dbReference type="InterPro" id="IPR009100">
    <property type="entry name" value="AcylCoA_DH/oxidase_NM_dom_sf"/>
</dbReference>
<evidence type="ECO:0000313" key="8">
    <source>
        <dbReference type="EMBL" id="MPY45035.1"/>
    </source>
</evidence>
<dbReference type="RefSeq" id="WP_322724778.1">
    <property type="nucleotide sequence ID" value="NZ_BAABEQ010000055.1"/>
</dbReference>
<accession>A0A5N8WFS1</accession>
<keyword evidence="5" id="KW-0560">Oxidoreductase</keyword>
<dbReference type="SUPFAM" id="SSF47203">
    <property type="entry name" value="Acyl-CoA dehydrogenase C-terminal domain-like"/>
    <property type="match status" value="1"/>
</dbReference>
<name>A0A5N8WFS1_9ACTN</name>
<comment type="similarity">
    <text evidence="2">Belongs to the acyl-CoA dehydrogenase family.</text>
</comment>
<evidence type="ECO:0000256" key="3">
    <source>
        <dbReference type="ARBA" id="ARBA00022630"/>
    </source>
</evidence>
<gene>
    <name evidence="8" type="ORF">FNH04_35565</name>
</gene>
<dbReference type="EMBL" id="VJZE01000395">
    <property type="protein sequence ID" value="MPY45035.1"/>
    <property type="molecule type" value="Genomic_DNA"/>
</dbReference>
<dbReference type="InterPro" id="IPR046373">
    <property type="entry name" value="Acyl-CoA_Oxase/DH_mid-dom_sf"/>
</dbReference>
<dbReference type="Gene3D" id="2.40.110.10">
    <property type="entry name" value="Butyryl-CoA Dehydrogenase, subunit A, domain 2"/>
    <property type="match status" value="1"/>
</dbReference>
<dbReference type="GO" id="GO:0050660">
    <property type="term" value="F:flavin adenine dinucleotide binding"/>
    <property type="evidence" value="ECO:0007669"/>
    <property type="project" value="InterPro"/>
</dbReference>
<evidence type="ECO:0000256" key="2">
    <source>
        <dbReference type="ARBA" id="ARBA00009347"/>
    </source>
</evidence>
<reference evidence="8 9" key="1">
    <citation type="submission" date="2019-07" db="EMBL/GenBank/DDBJ databases">
        <title>New species of Amycolatopsis and Streptomyces.</title>
        <authorList>
            <person name="Duangmal K."/>
            <person name="Teo W.F.A."/>
            <person name="Lipun K."/>
        </authorList>
    </citation>
    <scope>NUCLEOTIDE SEQUENCE [LARGE SCALE GENOMIC DNA]</scope>
    <source>
        <strain evidence="8 9">TISTR 2346</strain>
    </source>
</reference>
<dbReference type="InterPro" id="IPR013786">
    <property type="entry name" value="AcylCoA_DH/ox_N"/>
</dbReference>
<dbReference type="Gene3D" id="1.20.140.10">
    <property type="entry name" value="Butyryl-CoA Dehydrogenase, subunit A, domain 3"/>
    <property type="match status" value="1"/>
</dbReference>
<dbReference type="GO" id="GO:0003995">
    <property type="term" value="F:acyl-CoA dehydrogenase activity"/>
    <property type="evidence" value="ECO:0007669"/>
    <property type="project" value="TreeGrafter"/>
</dbReference>
<evidence type="ECO:0000259" key="7">
    <source>
        <dbReference type="Pfam" id="PF02771"/>
    </source>
</evidence>
<feature type="domain" description="Acyl-CoA dehydrogenase/oxidase N-terminal" evidence="7">
    <location>
        <begin position="6"/>
        <end position="120"/>
    </location>
</feature>
<feature type="domain" description="Acyl-CoA dehydrogenase/oxidase C-terminal" evidence="6">
    <location>
        <begin position="236"/>
        <end position="368"/>
    </location>
</feature>
<dbReference type="Pfam" id="PF02771">
    <property type="entry name" value="Acyl-CoA_dh_N"/>
    <property type="match status" value="1"/>
</dbReference>
<organism evidence="8 9">
    <name type="scientific">Streptomyces phyllanthi</name>
    <dbReference type="NCBI Taxonomy" id="1803180"/>
    <lineage>
        <taxon>Bacteria</taxon>
        <taxon>Bacillati</taxon>
        <taxon>Actinomycetota</taxon>
        <taxon>Actinomycetes</taxon>
        <taxon>Kitasatosporales</taxon>
        <taxon>Streptomycetaceae</taxon>
        <taxon>Streptomyces</taxon>
    </lineage>
</organism>
<comment type="cofactor">
    <cofactor evidence="1">
        <name>FAD</name>
        <dbReference type="ChEBI" id="CHEBI:57692"/>
    </cofactor>
</comment>
<dbReference type="PANTHER" id="PTHR43884:SF20">
    <property type="entry name" value="ACYL-COA DEHYDROGENASE FADE28"/>
    <property type="match status" value="1"/>
</dbReference>
<comment type="caution">
    <text evidence="8">The sequence shown here is derived from an EMBL/GenBank/DDBJ whole genome shotgun (WGS) entry which is preliminary data.</text>
</comment>
<sequence length="378" mass="39727">MDFTFTEEQQAAVEAAKAVFAGVLPDGVPSPALTPGAVADDFDRALWARLADADLLSLLLDPEYGGAGLDAIALCLVLRESARVLARVPLLESTAAAVAVQAYGTEELKAGLLARVGRGETVLTVAPHGRTGHDPAELAVTARQDDDGWVLDGVQTAVPWAHNADFVLVPAHTPATDRTLLALVPRPHEGAVLAEQVSTSGERLGELRLESARIPTGNILEAEGAWEWLHALLATGTCALALGLGEGALRLTSAYTGEREQFGFPIATFQAVAVQAADRYIDLRAMEATLWQAAWRVASGAGGALPVAGDVAVAKIWASEGVRRVVQTAQHLHGGFGADTDYPLHRYHAWAKQLELSLGPAAAHEETLGDLLATHPLG</sequence>
<dbReference type="PANTHER" id="PTHR43884">
    <property type="entry name" value="ACYL-COA DEHYDROGENASE"/>
    <property type="match status" value="1"/>
</dbReference>
<evidence type="ECO:0000256" key="1">
    <source>
        <dbReference type="ARBA" id="ARBA00001974"/>
    </source>
</evidence>
<dbReference type="Gene3D" id="1.10.540.10">
    <property type="entry name" value="Acyl-CoA dehydrogenase/oxidase, N-terminal domain"/>
    <property type="match status" value="1"/>
</dbReference>
<dbReference type="InterPro" id="IPR036250">
    <property type="entry name" value="AcylCo_DH-like_C"/>
</dbReference>